<keyword evidence="8 11" id="KW-0648">Protein biosynthesis</keyword>
<dbReference type="GO" id="GO:0004825">
    <property type="term" value="F:methionine-tRNA ligase activity"/>
    <property type="evidence" value="ECO:0007669"/>
    <property type="project" value="UniProtKB-EC"/>
</dbReference>
<sequence length="480" mass="55540">MKKLYITTTLPYVNAEPHIGHALEFVQADAIARYFKMKLGNDNVFFNVGTDEHGQKIWEKAQEEGLSVQDFVDKYAQRFKDYCKLFFVEYDNFYRTSDKDHVKVVHAFWNACKKSGDIYKKRYIGKYCVGCERYVTERELVDGKCPDHDKVPEERDEENYFFSLSKYKKDLLEWLDENPDVLKPKQKLGELKKIIDEIEDFSISRLRKNLSWGIEVPDDPEHVVYVWFDALANYVAAVGYATDEKKFNEWWPAIQIFGPDNLRFQAVIWQGMLKSAGLAHSRKLLEHGMVLAADGRKMAKTLGNVVSPFDQEKKYGAEIVRFYLLTGISTFADSAYKEDDLVNMYNSRLANNFGNLLNRVIHLANSKNVEINKEKAVEKEFKGIVDKYREDIEGLYDEYEIALAGEKIDELADWGNKYITEKEPWSKDVNLGDAKKILNNLSYLLKVVIQLYVPIIPVSAAKAGEALNKKEKIILFQKIV</sequence>
<dbReference type="Proteomes" id="UP000576550">
    <property type="component" value="Unassembled WGS sequence"/>
</dbReference>
<dbReference type="InterPro" id="IPR009080">
    <property type="entry name" value="tRNAsynth_Ia_anticodon-bd"/>
</dbReference>
<accession>A0A832QC84</accession>
<comment type="function">
    <text evidence="1">Is required not only for elongation of protein synthesis but also for the initiation of all mRNA translation through initiator tRNA(fMet) aminoacylation.</text>
</comment>
<keyword evidence="7 11" id="KW-0067">ATP-binding</keyword>
<evidence type="ECO:0000256" key="5">
    <source>
        <dbReference type="ARBA" id="ARBA00022598"/>
    </source>
</evidence>
<dbReference type="NCBIfam" id="TIGR00398">
    <property type="entry name" value="metG"/>
    <property type="match status" value="1"/>
</dbReference>
<evidence type="ECO:0000256" key="1">
    <source>
        <dbReference type="ARBA" id="ARBA00003314"/>
    </source>
</evidence>
<dbReference type="PROSITE" id="PS00178">
    <property type="entry name" value="AA_TRNA_LIGASE_I"/>
    <property type="match status" value="1"/>
</dbReference>
<dbReference type="PANTHER" id="PTHR43326:SF1">
    <property type="entry name" value="METHIONINE--TRNA LIGASE, MITOCHONDRIAL"/>
    <property type="match status" value="1"/>
</dbReference>
<evidence type="ECO:0000313" key="14">
    <source>
        <dbReference type="Proteomes" id="UP000576550"/>
    </source>
</evidence>
<keyword evidence="9 11" id="KW-0030">Aminoacyl-tRNA synthetase</keyword>
<dbReference type="InterPro" id="IPR015413">
    <property type="entry name" value="Methionyl/Leucyl_tRNA_Synth"/>
</dbReference>
<dbReference type="SUPFAM" id="SSF52374">
    <property type="entry name" value="Nucleotidylyl transferase"/>
    <property type="match status" value="1"/>
</dbReference>
<evidence type="ECO:0000256" key="7">
    <source>
        <dbReference type="ARBA" id="ARBA00022840"/>
    </source>
</evidence>
<comment type="similarity">
    <text evidence="11">Belongs to the class-I aminoacyl-tRNA synthetase family.</text>
</comment>
<protein>
    <recommendedName>
        <fullName evidence="3">Methionine--tRNA ligase</fullName>
        <ecNumber evidence="2">6.1.1.10</ecNumber>
    </recommendedName>
    <alternativeName>
        <fullName evidence="10">Methionyl-tRNA synthetase</fullName>
    </alternativeName>
</protein>
<dbReference type="SUPFAM" id="SSF47323">
    <property type="entry name" value="Anticodon-binding domain of a subclass of class I aminoacyl-tRNA synthetases"/>
    <property type="match status" value="1"/>
</dbReference>
<keyword evidence="5 11" id="KW-0436">Ligase</keyword>
<dbReference type="EC" id="6.1.1.10" evidence="2"/>
<name>A0A832QC84_9BACT</name>
<dbReference type="InterPro" id="IPR023457">
    <property type="entry name" value="Met-tRNA_synth_2"/>
</dbReference>
<dbReference type="PANTHER" id="PTHR43326">
    <property type="entry name" value="METHIONYL-TRNA SYNTHETASE"/>
    <property type="match status" value="1"/>
</dbReference>
<dbReference type="Gene3D" id="2.170.220.10">
    <property type="match status" value="1"/>
</dbReference>
<comment type="caution">
    <text evidence="13">The sequence shown here is derived from an EMBL/GenBank/DDBJ whole genome shotgun (WGS) entry which is preliminary data.</text>
</comment>
<dbReference type="AlphaFoldDB" id="A0A832QC84"/>
<proteinExistence type="inferred from homology"/>
<dbReference type="Gene3D" id="3.40.50.620">
    <property type="entry name" value="HUPs"/>
    <property type="match status" value="1"/>
</dbReference>
<dbReference type="InterPro" id="IPR001412">
    <property type="entry name" value="aa-tRNA-synth_I_CS"/>
</dbReference>
<dbReference type="GO" id="GO:0005524">
    <property type="term" value="F:ATP binding"/>
    <property type="evidence" value="ECO:0007669"/>
    <property type="project" value="UniProtKB-KW"/>
</dbReference>
<reference evidence="13 14" key="1">
    <citation type="journal article" date="2020" name="Biotechnol. Biofuels">
        <title>New insights from the biogas microbiome by comprehensive genome-resolved metagenomics of nearly 1600 species originating from multiple anaerobic digesters.</title>
        <authorList>
            <person name="Campanaro S."/>
            <person name="Treu L."/>
            <person name="Rodriguez-R L.M."/>
            <person name="Kovalovszki A."/>
            <person name="Ziels R.M."/>
            <person name="Maus I."/>
            <person name="Zhu X."/>
            <person name="Kougias P.G."/>
            <person name="Basile A."/>
            <person name="Luo G."/>
            <person name="Schluter A."/>
            <person name="Konstantinidis K.T."/>
            <person name="Angelidaki I."/>
        </authorList>
    </citation>
    <scope>NUCLEOTIDE SEQUENCE [LARGE SCALE GENOMIC DNA]</scope>
    <source>
        <strain evidence="13">AS05jafATM_89</strain>
    </source>
</reference>
<dbReference type="CDD" id="cd00814">
    <property type="entry name" value="MetRS_core"/>
    <property type="match status" value="1"/>
</dbReference>
<feature type="domain" description="Methionyl/Leucyl tRNA synthetase" evidence="12">
    <location>
        <begin position="149"/>
        <end position="360"/>
    </location>
</feature>
<dbReference type="Pfam" id="PF09334">
    <property type="entry name" value="tRNA-synt_1g"/>
    <property type="match status" value="2"/>
</dbReference>
<feature type="domain" description="Methionyl/Leucyl tRNA synthetase" evidence="12">
    <location>
        <begin position="5"/>
        <end position="147"/>
    </location>
</feature>
<keyword evidence="4" id="KW-0963">Cytoplasm</keyword>
<dbReference type="FunFam" id="2.170.220.10:FF:000003">
    <property type="entry name" value="Methionine--tRNA ligase"/>
    <property type="match status" value="1"/>
</dbReference>
<dbReference type="EMBL" id="DUTP01000005">
    <property type="protein sequence ID" value="HHX99611.1"/>
    <property type="molecule type" value="Genomic_DNA"/>
</dbReference>
<dbReference type="GO" id="GO:0006431">
    <property type="term" value="P:methionyl-tRNA aminoacylation"/>
    <property type="evidence" value="ECO:0007669"/>
    <property type="project" value="InterPro"/>
</dbReference>
<gene>
    <name evidence="13" type="ORF">GX533_02990</name>
</gene>
<dbReference type="PRINTS" id="PR01041">
    <property type="entry name" value="TRNASYNTHMET"/>
</dbReference>
<evidence type="ECO:0000313" key="13">
    <source>
        <dbReference type="EMBL" id="HHX99611.1"/>
    </source>
</evidence>
<dbReference type="InterPro" id="IPR014758">
    <property type="entry name" value="Met-tRNA_synth"/>
</dbReference>
<dbReference type="InterPro" id="IPR014729">
    <property type="entry name" value="Rossmann-like_a/b/a_fold"/>
</dbReference>
<evidence type="ECO:0000256" key="10">
    <source>
        <dbReference type="ARBA" id="ARBA00030904"/>
    </source>
</evidence>
<keyword evidence="6 11" id="KW-0547">Nucleotide-binding</keyword>
<dbReference type="InterPro" id="IPR033911">
    <property type="entry name" value="MetRS_core"/>
</dbReference>
<evidence type="ECO:0000256" key="8">
    <source>
        <dbReference type="ARBA" id="ARBA00022917"/>
    </source>
</evidence>
<evidence type="ECO:0000256" key="11">
    <source>
        <dbReference type="RuleBase" id="RU363039"/>
    </source>
</evidence>
<evidence type="ECO:0000256" key="6">
    <source>
        <dbReference type="ARBA" id="ARBA00022741"/>
    </source>
</evidence>
<evidence type="ECO:0000259" key="12">
    <source>
        <dbReference type="Pfam" id="PF09334"/>
    </source>
</evidence>
<evidence type="ECO:0000256" key="9">
    <source>
        <dbReference type="ARBA" id="ARBA00023146"/>
    </source>
</evidence>
<dbReference type="Gene3D" id="1.10.730.10">
    <property type="entry name" value="Isoleucyl-tRNA Synthetase, Domain 1"/>
    <property type="match status" value="1"/>
</dbReference>
<evidence type="ECO:0000256" key="2">
    <source>
        <dbReference type="ARBA" id="ARBA00012838"/>
    </source>
</evidence>
<organism evidence="13 14">
    <name type="scientific">Candidatus Dojkabacteria bacterium</name>
    <dbReference type="NCBI Taxonomy" id="2099670"/>
    <lineage>
        <taxon>Bacteria</taxon>
        <taxon>Candidatus Dojkabacteria</taxon>
    </lineage>
</organism>
<evidence type="ECO:0000256" key="4">
    <source>
        <dbReference type="ARBA" id="ARBA00022490"/>
    </source>
</evidence>
<evidence type="ECO:0000256" key="3">
    <source>
        <dbReference type="ARBA" id="ARBA00018753"/>
    </source>
</evidence>